<reference evidence="6" key="2">
    <citation type="journal article" date="2014" name="ISME J.">
        <title>Microbial stratification in low pH oxic and suboxic macroscopic growths along an acid mine drainage.</title>
        <authorList>
            <person name="Mendez-Garcia C."/>
            <person name="Mesa V."/>
            <person name="Sprenger R.R."/>
            <person name="Richter M."/>
            <person name="Diez M.S."/>
            <person name="Solano J."/>
            <person name="Bargiela R."/>
            <person name="Golyshina O.V."/>
            <person name="Manteca A."/>
            <person name="Ramos J.L."/>
            <person name="Gallego J.R."/>
            <person name="Llorente I."/>
            <person name="Martins Dos Santos V.A."/>
            <person name="Jensen O.N."/>
            <person name="Pelaez A.I."/>
            <person name="Sanchez J."/>
            <person name="Ferrer M."/>
        </authorList>
    </citation>
    <scope>NUCLEOTIDE SEQUENCE</scope>
</reference>
<dbReference type="SUPFAM" id="SSF53041">
    <property type="entry name" value="Resolvase-like"/>
    <property type="match status" value="1"/>
</dbReference>
<dbReference type="Pfam" id="PF07508">
    <property type="entry name" value="Recombinase"/>
    <property type="match status" value="1"/>
</dbReference>
<dbReference type="InterPro" id="IPR050639">
    <property type="entry name" value="SSR_resolvase"/>
</dbReference>
<dbReference type="PROSITE" id="PS00397">
    <property type="entry name" value="RECOMBINASES_1"/>
    <property type="match status" value="1"/>
</dbReference>
<dbReference type="SMART" id="SM00857">
    <property type="entry name" value="Resolvase"/>
    <property type="match status" value="1"/>
</dbReference>
<feature type="domain" description="Recombinase" evidence="5">
    <location>
        <begin position="157"/>
        <end position="264"/>
    </location>
</feature>
<organism evidence="6">
    <name type="scientific">mine drainage metagenome</name>
    <dbReference type="NCBI Taxonomy" id="410659"/>
    <lineage>
        <taxon>unclassified sequences</taxon>
        <taxon>metagenomes</taxon>
        <taxon>ecological metagenomes</taxon>
    </lineage>
</organism>
<reference evidence="6" key="1">
    <citation type="submission" date="2013-08" db="EMBL/GenBank/DDBJ databases">
        <authorList>
            <person name="Mendez C."/>
            <person name="Richter M."/>
            <person name="Ferrer M."/>
            <person name="Sanchez J."/>
        </authorList>
    </citation>
    <scope>NUCLEOTIDE SEQUENCE</scope>
</reference>
<comment type="caution">
    <text evidence="6">The sequence shown here is derived from an EMBL/GenBank/DDBJ whole genome shotgun (WGS) entry which is preliminary data.</text>
</comment>
<dbReference type="PROSITE" id="PS51737">
    <property type="entry name" value="RECOMBINASE_DNA_BIND"/>
    <property type="match status" value="1"/>
</dbReference>
<evidence type="ECO:0000313" key="6">
    <source>
        <dbReference type="EMBL" id="EQD45507.1"/>
    </source>
</evidence>
<dbReference type="AlphaFoldDB" id="T0ZM22"/>
<dbReference type="InterPro" id="IPR036162">
    <property type="entry name" value="Resolvase-like_N_sf"/>
</dbReference>
<evidence type="ECO:0000256" key="3">
    <source>
        <dbReference type="ARBA" id="ARBA00023172"/>
    </source>
</evidence>
<dbReference type="GO" id="GO:0003677">
    <property type="term" value="F:DNA binding"/>
    <property type="evidence" value="ECO:0007669"/>
    <property type="project" value="UniProtKB-KW"/>
</dbReference>
<keyword evidence="2" id="KW-0238">DNA-binding</keyword>
<dbReference type="InterPro" id="IPR038109">
    <property type="entry name" value="DNA_bind_recomb_sf"/>
</dbReference>
<keyword evidence="3" id="KW-0233">DNA recombination</keyword>
<dbReference type="PROSITE" id="PS51736">
    <property type="entry name" value="RECOMBINASES_3"/>
    <property type="match status" value="1"/>
</dbReference>
<gene>
    <name evidence="6" type="ORF">B1A_14796</name>
</gene>
<feature type="domain" description="Resolvase/invertase-type recombinase catalytic" evidence="4">
    <location>
        <begin position="2"/>
        <end position="150"/>
    </location>
</feature>
<dbReference type="GO" id="GO:0015074">
    <property type="term" value="P:DNA integration"/>
    <property type="evidence" value="ECO:0007669"/>
    <property type="project" value="UniProtKB-KW"/>
</dbReference>
<dbReference type="GO" id="GO:0000150">
    <property type="term" value="F:DNA strand exchange activity"/>
    <property type="evidence" value="ECO:0007669"/>
    <property type="project" value="InterPro"/>
</dbReference>
<dbReference type="PANTHER" id="PTHR30461">
    <property type="entry name" value="DNA-INVERTASE FROM LAMBDOID PROPHAGE"/>
    <property type="match status" value="1"/>
</dbReference>
<dbReference type="PANTHER" id="PTHR30461:SF23">
    <property type="entry name" value="DNA RECOMBINASE-RELATED"/>
    <property type="match status" value="1"/>
</dbReference>
<dbReference type="CDD" id="cd03768">
    <property type="entry name" value="SR_ResInv"/>
    <property type="match status" value="1"/>
</dbReference>
<accession>T0ZM22</accession>
<sequence>MRAALYIRVSTEEQAREGFSLSAQRESLAAFVRSQGWETEDLYADEGFSGKDLHRPALGRLIQGAQEKRIDVVLVWKVDRLSRRQQDVLHLIEDVFAPNGVGFRSVTEAFDTTTPAGMAMLGMLAVFAQLERATIVERSLVGMRRRILERRWTGVAPYGYRYGTDGRLAPEPKTAPWVARMYRWSAAGMGLQAIASRLMRERCPGPFGRARWHLSTVGLILRSRVYLGERQQDGEWLPFGHEPLIGAALWYRAQDAMSTRRCLG</sequence>
<name>T0ZM22_9ZZZZ</name>
<evidence type="ECO:0000256" key="2">
    <source>
        <dbReference type="ARBA" id="ARBA00023125"/>
    </source>
</evidence>
<evidence type="ECO:0000256" key="1">
    <source>
        <dbReference type="ARBA" id="ARBA00022908"/>
    </source>
</evidence>
<protein>
    <submittedName>
        <fullName evidence="6">Site-specific integrase</fullName>
    </submittedName>
</protein>
<evidence type="ECO:0000259" key="5">
    <source>
        <dbReference type="PROSITE" id="PS51737"/>
    </source>
</evidence>
<dbReference type="Gene3D" id="3.40.50.1390">
    <property type="entry name" value="Resolvase, N-terminal catalytic domain"/>
    <property type="match status" value="1"/>
</dbReference>
<dbReference type="InterPro" id="IPR011109">
    <property type="entry name" value="DNA_bind_recombinase_dom"/>
</dbReference>
<dbReference type="EMBL" id="AUZX01010867">
    <property type="protein sequence ID" value="EQD45507.1"/>
    <property type="molecule type" value="Genomic_DNA"/>
</dbReference>
<keyword evidence="1" id="KW-0229">DNA integration</keyword>
<dbReference type="Pfam" id="PF00239">
    <property type="entry name" value="Resolvase"/>
    <property type="match status" value="1"/>
</dbReference>
<evidence type="ECO:0000259" key="4">
    <source>
        <dbReference type="PROSITE" id="PS51736"/>
    </source>
</evidence>
<dbReference type="InterPro" id="IPR006119">
    <property type="entry name" value="Resolv_N"/>
</dbReference>
<dbReference type="Gene3D" id="3.90.1750.20">
    <property type="entry name" value="Putative Large Serine Recombinase, Chain B, Domain 2"/>
    <property type="match status" value="1"/>
</dbReference>
<dbReference type="InterPro" id="IPR006118">
    <property type="entry name" value="Recombinase_CS"/>
</dbReference>
<proteinExistence type="predicted"/>